<keyword evidence="1" id="KW-1133">Transmembrane helix</keyword>
<keyword evidence="1" id="KW-0812">Transmembrane</keyword>
<dbReference type="EMBL" id="BMAW01028154">
    <property type="protein sequence ID" value="GFU06016.1"/>
    <property type="molecule type" value="Genomic_DNA"/>
</dbReference>
<sequence>MFKKTLKPILWILHMYGMETIPCPKSFRRNKICNCAWKSPKYFFSFLLFIFAMCEALWILLLPNFQDEWSIFVMILLSVFTYIAMIRSRKKFQFLLYKLLRIAKILKCSHSWKILGSSILAFYVCMWVASIFFGVIFLFSKMAVSERRLIQNSALIPEDLKMYGIAIRDLLVILANVACFGIFGTLTGYYCFVSSCGNLFYSELLRKSKIYIMERNYQIILQNYLEISHSMKLADEFLSFPVFILVLISMSGLFSYTYMLIFISGNDWANYIFNLGSIVYYLMILLMVMLPAAAANEASAHARDFIISLPGWFPEHYLELTVCICQKYKSKVSLTLWNIYKIEKSLFISALGTLVTYGCLIGNIRITQGS</sequence>
<evidence type="ECO:0000313" key="2">
    <source>
        <dbReference type="EMBL" id="GFU06016.1"/>
    </source>
</evidence>
<feature type="transmembrane region" description="Helical" evidence="1">
    <location>
        <begin position="237"/>
        <end position="259"/>
    </location>
</feature>
<keyword evidence="3" id="KW-1185">Reference proteome</keyword>
<accession>A0A8X6Q954</accession>
<proteinExistence type="predicted"/>
<keyword evidence="1" id="KW-0472">Membrane</keyword>
<feature type="transmembrane region" description="Helical" evidence="1">
    <location>
        <begin position="114"/>
        <end position="139"/>
    </location>
</feature>
<dbReference type="OrthoDB" id="6423874at2759"/>
<comment type="caution">
    <text evidence="2">The sequence shown here is derived from an EMBL/GenBank/DDBJ whole genome shotgun (WGS) entry which is preliminary data.</text>
</comment>
<feature type="transmembrane region" description="Helical" evidence="1">
    <location>
        <begin position="271"/>
        <end position="293"/>
    </location>
</feature>
<gene>
    <name evidence="2" type="primary">AVEN_109247_1</name>
    <name evidence="2" type="ORF">NPIL_164461</name>
</gene>
<feature type="transmembrane region" description="Helical" evidence="1">
    <location>
        <begin position="170"/>
        <end position="201"/>
    </location>
</feature>
<organism evidence="2 3">
    <name type="scientific">Nephila pilipes</name>
    <name type="common">Giant wood spider</name>
    <name type="synonym">Nephila maculata</name>
    <dbReference type="NCBI Taxonomy" id="299642"/>
    <lineage>
        <taxon>Eukaryota</taxon>
        <taxon>Metazoa</taxon>
        <taxon>Ecdysozoa</taxon>
        <taxon>Arthropoda</taxon>
        <taxon>Chelicerata</taxon>
        <taxon>Arachnida</taxon>
        <taxon>Araneae</taxon>
        <taxon>Araneomorphae</taxon>
        <taxon>Entelegynae</taxon>
        <taxon>Araneoidea</taxon>
        <taxon>Nephilidae</taxon>
        <taxon>Nephila</taxon>
    </lineage>
</organism>
<name>A0A8X6Q954_NEPPI</name>
<dbReference type="AlphaFoldDB" id="A0A8X6Q954"/>
<dbReference type="Proteomes" id="UP000887013">
    <property type="component" value="Unassembled WGS sequence"/>
</dbReference>
<reference evidence="2" key="1">
    <citation type="submission" date="2020-08" db="EMBL/GenBank/DDBJ databases">
        <title>Multicomponent nature underlies the extraordinary mechanical properties of spider dragline silk.</title>
        <authorList>
            <person name="Kono N."/>
            <person name="Nakamura H."/>
            <person name="Mori M."/>
            <person name="Yoshida Y."/>
            <person name="Ohtoshi R."/>
            <person name="Malay A.D."/>
            <person name="Moran D.A.P."/>
            <person name="Tomita M."/>
            <person name="Numata K."/>
            <person name="Arakawa K."/>
        </authorList>
    </citation>
    <scope>NUCLEOTIDE SEQUENCE</scope>
</reference>
<evidence type="ECO:0000313" key="3">
    <source>
        <dbReference type="Proteomes" id="UP000887013"/>
    </source>
</evidence>
<feature type="transmembrane region" description="Helical" evidence="1">
    <location>
        <begin position="346"/>
        <end position="366"/>
    </location>
</feature>
<feature type="transmembrane region" description="Helical" evidence="1">
    <location>
        <begin position="42"/>
        <end position="63"/>
    </location>
</feature>
<feature type="transmembrane region" description="Helical" evidence="1">
    <location>
        <begin position="69"/>
        <end position="86"/>
    </location>
</feature>
<protein>
    <submittedName>
        <fullName evidence="2">Uncharacterized protein</fullName>
    </submittedName>
</protein>
<evidence type="ECO:0000256" key="1">
    <source>
        <dbReference type="SAM" id="Phobius"/>
    </source>
</evidence>